<dbReference type="RefSeq" id="WP_154238694.1">
    <property type="nucleotide sequence ID" value="NZ_CAUFAO010000010.1"/>
</dbReference>
<dbReference type="OrthoDB" id="1550853at2"/>
<evidence type="ECO:0000313" key="3">
    <source>
        <dbReference type="Proteomes" id="UP000433575"/>
    </source>
</evidence>
<dbReference type="EMBL" id="WKPI01000011">
    <property type="protein sequence ID" value="MSC33083.1"/>
    <property type="molecule type" value="Genomic_DNA"/>
</dbReference>
<reference evidence="3 4" key="1">
    <citation type="journal article" date="2019" name="Nat. Med.">
        <title>A library of human gut bacterial isolates paired with longitudinal multiomics data enables mechanistic microbiome research.</title>
        <authorList>
            <person name="Poyet M."/>
            <person name="Groussin M."/>
            <person name="Gibbons S.M."/>
            <person name="Avila-Pacheco J."/>
            <person name="Jiang X."/>
            <person name="Kearney S.M."/>
            <person name="Perrotta A.R."/>
            <person name="Berdy B."/>
            <person name="Zhao S."/>
            <person name="Lieberman T.D."/>
            <person name="Swanson P.K."/>
            <person name="Smith M."/>
            <person name="Roesemann S."/>
            <person name="Alexander J.E."/>
            <person name="Rich S.A."/>
            <person name="Livny J."/>
            <person name="Vlamakis H."/>
            <person name="Clish C."/>
            <person name="Bullock K."/>
            <person name="Deik A."/>
            <person name="Scott J."/>
            <person name="Pierce K.A."/>
            <person name="Xavier R.J."/>
            <person name="Alm E.J."/>
        </authorList>
    </citation>
    <scope>NUCLEOTIDE SEQUENCE [LARGE SCALE GENOMIC DNA]</scope>
    <source>
        <strain evidence="1 3">BIOML-A4</strain>
        <strain evidence="2 4">BIOML-A5</strain>
    </source>
</reference>
<protein>
    <submittedName>
        <fullName evidence="1">Uncharacterized protein</fullName>
    </submittedName>
</protein>
<dbReference type="AlphaFoldDB" id="A0A6N7S702"/>
<keyword evidence="4" id="KW-1185">Reference proteome</keyword>
<organism evidence="1 3">
    <name type="scientific">Holdemania massiliensis</name>
    <dbReference type="NCBI Taxonomy" id="1468449"/>
    <lineage>
        <taxon>Bacteria</taxon>
        <taxon>Bacillati</taxon>
        <taxon>Bacillota</taxon>
        <taxon>Erysipelotrichia</taxon>
        <taxon>Erysipelotrichales</taxon>
        <taxon>Erysipelotrichaceae</taxon>
        <taxon>Holdemania</taxon>
    </lineage>
</organism>
<gene>
    <name evidence="2" type="ORF">GKD88_08105</name>
    <name evidence="1" type="ORF">GKE08_08700</name>
</gene>
<sequence length="153" mass="17398">MNKLPPIAKVYEALSAVADQRVEMHADHAIVTSSDHTKDYTVKFLPDGYSSNDNATLWQHYPGYPILAVMIIQGKLKSNPECLPWFQAVNWKQLNTQAKNDYDKAISVFLQPFSKTIQNQIVDEVQNLFDQLSSMEITVKGNRAPRSQESRTK</sequence>
<dbReference type="Proteomes" id="UP000480929">
    <property type="component" value="Unassembled WGS sequence"/>
</dbReference>
<dbReference type="Proteomes" id="UP000433575">
    <property type="component" value="Unassembled WGS sequence"/>
</dbReference>
<dbReference type="EMBL" id="WKPJ01000010">
    <property type="protein sequence ID" value="MSA89405.1"/>
    <property type="molecule type" value="Genomic_DNA"/>
</dbReference>
<evidence type="ECO:0000313" key="1">
    <source>
        <dbReference type="EMBL" id="MSA89405.1"/>
    </source>
</evidence>
<proteinExistence type="predicted"/>
<evidence type="ECO:0000313" key="4">
    <source>
        <dbReference type="Proteomes" id="UP000480929"/>
    </source>
</evidence>
<name>A0A6N7S702_9FIRM</name>
<comment type="caution">
    <text evidence="1">The sequence shown here is derived from an EMBL/GenBank/DDBJ whole genome shotgun (WGS) entry which is preliminary data.</text>
</comment>
<evidence type="ECO:0000313" key="2">
    <source>
        <dbReference type="EMBL" id="MSC33083.1"/>
    </source>
</evidence>
<accession>A0A6N7S702</accession>